<feature type="transmembrane region" description="Helical" evidence="1">
    <location>
        <begin position="71"/>
        <end position="89"/>
    </location>
</feature>
<reference evidence="2 3" key="1">
    <citation type="submission" date="2017-09" db="EMBL/GenBank/DDBJ databases">
        <title>Large-scale bioinformatics analysis of Bacillus genomes uncovers conserved roles of natural products in bacterial physiology.</title>
        <authorList>
            <consortium name="Agbiome Team Llc"/>
            <person name="Bleich R.M."/>
            <person name="Grubbs K.J."/>
            <person name="Santa Maria K.C."/>
            <person name="Allen S.E."/>
            <person name="Farag S."/>
            <person name="Shank E.A."/>
            <person name="Bowers A."/>
        </authorList>
    </citation>
    <scope>NUCLEOTIDE SEQUENCE [LARGE SCALE GENOMIC DNA]</scope>
    <source>
        <strain evidence="2 3">AFS077661</strain>
    </source>
</reference>
<evidence type="ECO:0000313" key="2">
    <source>
        <dbReference type="EMBL" id="PFM96072.1"/>
    </source>
</evidence>
<accession>A0AB36U148</accession>
<dbReference type="Proteomes" id="UP000223839">
    <property type="component" value="Unassembled WGS sequence"/>
</dbReference>
<name>A0AB36U148_BACTU</name>
<dbReference type="EMBL" id="NUYG01000006">
    <property type="protein sequence ID" value="PFM96072.1"/>
    <property type="molecule type" value="Genomic_DNA"/>
</dbReference>
<dbReference type="AlphaFoldDB" id="A0AB36U148"/>
<evidence type="ECO:0000256" key="1">
    <source>
        <dbReference type="SAM" id="Phobius"/>
    </source>
</evidence>
<protein>
    <submittedName>
        <fullName evidence="2">Uncharacterized protein</fullName>
    </submittedName>
</protein>
<organism evidence="2 3">
    <name type="scientific">Bacillus thuringiensis</name>
    <dbReference type="NCBI Taxonomy" id="1428"/>
    <lineage>
        <taxon>Bacteria</taxon>
        <taxon>Bacillati</taxon>
        <taxon>Bacillota</taxon>
        <taxon>Bacilli</taxon>
        <taxon>Bacillales</taxon>
        <taxon>Bacillaceae</taxon>
        <taxon>Bacillus</taxon>
        <taxon>Bacillus cereus group</taxon>
    </lineage>
</organism>
<keyword evidence="1" id="KW-0472">Membrane</keyword>
<gene>
    <name evidence="2" type="ORF">COJ61_02440</name>
</gene>
<keyword evidence="1" id="KW-1133">Transmembrane helix</keyword>
<proteinExistence type="predicted"/>
<feature type="transmembrane region" description="Helical" evidence="1">
    <location>
        <begin position="18"/>
        <end position="40"/>
    </location>
</feature>
<sequence>MGPFKSQHEKMKCTLIPFIPRGFGFCSIFFKDMISLWIFMFRINKKMSCKMLINVVLMGLEAYFYKNRRDMIGLWIFIFLFIIIYMKIVNKH</sequence>
<evidence type="ECO:0000313" key="3">
    <source>
        <dbReference type="Proteomes" id="UP000223839"/>
    </source>
</evidence>
<keyword evidence="1" id="KW-0812">Transmembrane</keyword>
<comment type="caution">
    <text evidence="2">The sequence shown here is derived from an EMBL/GenBank/DDBJ whole genome shotgun (WGS) entry which is preliminary data.</text>
</comment>